<reference evidence="2 3" key="1">
    <citation type="submission" date="2023-11" db="EMBL/GenBank/DDBJ databases">
        <title>Novel species in genus Nocardioides.</title>
        <authorList>
            <person name="Zhou H."/>
        </authorList>
    </citation>
    <scope>NUCLEOTIDE SEQUENCE [LARGE SCALE GENOMIC DNA]</scope>
    <source>
        <strain evidence="2 3">S-58</strain>
    </source>
</reference>
<evidence type="ECO:0000313" key="2">
    <source>
        <dbReference type="EMBL" id="MDZ5661488.1"/>
    </source>
</evidence>
<sequence>MTKDSDFKQVVRARMAETGEGYAAARAALEATPPPRDPAYDPAYEAARAEQERLVGRLFTAGLIERVPARRKVRVAVLLEVLARFEPGRDYSEPEVNEVLLAVHEDFAYLRRELVNYHYLQREAGRYRTVDAAPVRSVVEQQEIPAWEAHWLPGFLAGR</sequence>
<organism evidence="2 3">
    <name type="scientific">Nocardioides renjunii</name>
    <dbReference type="NCBI Taxonomy" id="3095075"/>
    <lineage>
        <taxon>Bacteria</taxon>
        <taxon>Bacillati</taxon>
        <taxon>Actinomycetota</taxon>
        <taxon>Actinomycetes</taxon>
        <taxon>Propionibacteriales</taxon>
        <taxon>Nocardioidaceae</taxon>
        <taxon>Nocardioides</taxon>
    </lineage>
</organism>
<dbReference type="RefSeq" id="WP_322423757.1">
    <property type="nucleotide sequence ID" value="NZ_JAXQPW010000001.1"/>
</dbReference>
<evidence type="ECO:0000259" key="1">
    <source>
        <dbReference type="Pfam" id="PF09860"/>
    </source>
</evidence>
<dbReference type="Pfam" id="PF09860">
    <property type="entry name" value="DUF2087"/>
    <property type="match status" value="1"/>
</dbReference>
<accession>A0ABU5K951</accession>
<comment type="caution">
    <text evidence="2">The sequence shown here is derived from an EMBL/GenBank/DDBJ whole genome shotgun (WGS) entry which is preliminary data.</text>
</comment>
<keyword evidence="3" id="KW-1185">Reference proteome</keyword>
<dbReference type="InterPro" id="IPR018656">
    <property type="entry name" value="DUF2087"/>
</dbReference>
<gene>
    <name evidence="2" type="ORF">SFC79_06895</name>
</gene>
<proteinExistence type="predicted"/>
<dbReference type="Proteomes" id="UP001291999">
    <property type="component" value="Unassembled WGS sequence"/>
</dbReference>
<name>A0ABU5K951_9ACTN</name>
<feature type="domain" description="DUF2087" evidence="1">
    <location>
        <begin position="64"/>
        <end position="128"/>
    </location>
</feature>
<dbReference type="EMBL" id="JAXQPW010000001">
    <property type="protein sequence ID" value="MDZ5661488.1"/>
    <property type="molecule type" value="Genomic_DNA"/>
</dbReference>
<protein>
    <submittedName>
        <fullName evidence="2">DUF2087 domain-containing protein</fullName>
    </submittedName>
</protein>
<evidence type="ECO:0000313" key="3">
    <source>
        <dbReference type="Proteomes" id="UP001291999"/>
    </source>
</evidence>